<evidence type="ECO:0000313" key="2">
    <source>
        <dbReference type="EMBL" id="MCP1336198.1"/>
    </source>
</evidence>
<dbReference type="GO" id="GO:0004527">
    <property type="term" value="F:exonuclease activity"/>
    <property type="evidence" value="ECO:0007669"/>
    <property type="project" value="UniProtKB-KW"/>
</dbReference>
<dbReference type="RefSeq" id="WP_269332167.1">
    <property type="nucleotide sequence ID" value="NZ_JAMZFT010000002.1"/>
</dbReference>
<dbReference type="GO" id="GO:0016874">
    <property type="term" value="F:ligase activity"/>
    <property type="evidence" value="ECO:0007669"/>
    <property type="project" value="UniProtKB-KW"/>
</dbReference>
<dbReference type="AlphaFoldDB" id="A0A9J6PD09"/>
<sequence>MPIAAEDLLHPTPSGLYCPEGNFFVDPHRPVERAVITHGHADHARPGHAHVLATPETLGLMQIRYGDGAGGRLQALPYGEALNINGVRLRLTPAGHVLGSAQAVIEHGGTRIVVSGDYKRRRDPTCTGFEPVACDVFITEATFALPVFRHPDDADEVARLLASVATFPGRTHLVGAYALGKAQRLIALLRAAGWDKPVWLHGAAVKLTDWYRAQGIGLGDVRPVTAADKGDLAGGIVVAPPSALADRWSRRLSDPVTCFASGWMRVRARARQRGVELPLVISDHADWDELTRTVAEIAPGELWVTHGRDDALIHWAHAQGIPARPLALVGRGEDNDDG</sequence>
<dbReference type="Gene3D" id="3.40.50.10890">
    <property type="match status" value="1"/>
</dbReference>
<dbReference type="SMART" id="SM00849">
    <property type="entry name" value="Lactamase_B"/>
    <property type="match status" value="1"/>
</dbReference>
<protein>
    <submittedName>
        <fullName evidence="2">Ligase-associated DNA damage response exonuclease</fullName>
        <ecNumber evidence="2">3.1.-.-</ecNumber>
    </submittedName>
</protein>
<dbReference type="GO" id="GO:0004521">
    <property type="term" value="F:RNA endonuclease activity"/>
    <property type="evidence" value="ECO:0007669"/>
    <property type="project" value="TreeGrafter"/>
</dbReference>
<dbReference type="InterPro" id="IPR001279">
    <property type="entry name" value="Metallo-B-lactamas"/>
</dbReference>
<proteinExistence type="predicted"/>
<accession>A0A9J6PD09</accession>
<evidence type="ECO:0000259" key="1">
    <source>
        <dbReference type="SMART" id="SM00849"/>
    </source>
</evidence>
<dbReference type="InterPro" id="IPR050698">
    <property type="entry name" value="MBL"/>
</dbReference>
<keyword evidence="2" id="KW-0436">Ligase</keyword>
<name>A0A9J6PD09_9PROT</name>
<keyword evidence="2" id="KW-0378">Hydrolase</keyword>
<feature type="domain" description="Metallo-beta-lactamase" evidence="1">
    <location>
        <begin position="11"/>
        <end position="170"/>
    </location>
</feature>
<keyword evidence="2" id="KW-0269">Exonuclease</keyword>
<gene>
    <name evidence="2" type="ORF">NJQ99_07255</name>
</gene>
<keyword evidence="2" id="KW-0540">Nuclease</keyword>
<reference evidence="2" key="1">
    <citation type="submission" date="2022-06" db="EMBL/GenBank/DDBJ databases">
        <title>Isolation and Genomics of Futiania mangrovii gen. nov., sp. nov., a Rare and Metabolically-versatile member in the Class Alphaproteobacteria.</title>
        <authorList>
            <person name="Liu L."/>
            <person name="Huang W.-C."/>
            <person name="Pan J."/>
            <person name="Li J."/>
            <person name="Huang Y."/>
            <person name="Du H."/>
            <person name="Liu Y."/>
            <person name="Li M."/>
        </authorList>
    </citation>
    <scope>NUCLEOTIDE SEQUENCE</scope>
    <source>
        <strain evidence="2">FT118</strain>
    </source>
</reference>
<dbReference type="Proteomes" id="UP001055804">
    <property type="component" value="Unassembled WGS sequence"/>
</dbReference>
<dbReference type="SUPFAM" id="SSF56281">
    <property type="entry name" value="Metallo-hydrolase/oxidoreductase"/>
    <property type="match status" value="1"/>
</dbReference>
<dbReference type="PANTHER" id="PTHR11203:SF49">
    <property type="entry name" value="BLL1145 PROTEIN"/>
    <property type="match status" value="1"/>
</dbReference>
<comment type="caution">
    <text evidence="2">The sequence shown here is derived from an EMBL/GenBank/DDBJ whole genome shotgun (WGS) entry which is preliminary data.</text>
</comment>
<organism evidence="2 3">
    <name type="scientific">Futiania mangrovi</name>
    <dbReference type="NCBI Taxonomy" id="2959716"/>
    <lineage>
        <taxon>Bacteria</taxon>
        <taxon>Pseudomonadati</taxon>
        <taxon>Pseudomonadota</taxon>
        <taxon>Alphaproteobacteria</taxon>
        <taxon>Futianiales</taxon>
        <taxon>Futianiaceae</taxon>
        <taxon>Futiania</taxon>
    </lineage>
</organism>
<dbReference type="EMBL" id="JAMZFT010000002">
    <property type="protein sequence ID" value="MCP1336198.1"/>
    <property type="molecule type" value="Genomic_DNA"/>
</dbReference>
<dbReference type="NCBIfam" id="TIGR04122">
    <property type="entry name" value="Xnuc_lig_assoc"/>
    <property type="match status" value="1"/>
</dbReference>
<dbReference type="InterPro" id="IPR026360">
    <property type="entry name" value="Xnuc_lig_assoc"/>
</dbReference>
<dbReference type="EC" id="3.1.-.-" evidence="2"/>
<keyword evidence="3" id="KW-1185">Reference proteome</keyword>
<dbReference type="Gene3D" id="3.60.15.10">
    <property type="entry name" value="Ribonuclease Z/Hydroxyacylglutathione hydrolase-like"/>
    <property type="match status" value="1"/>
</dbReference>
<dbReference type="PANTHER" id="PTHR11203">
    <property type="entry name" value="CLEAVAGE AND POLYADENYLATION SPECIFICITY FACTOR FAMILY MEMBER"/>
    <property type="match status" value="1"/>
</dbReference>
<dbReference type="InterPro" id="IPR036866">
    <property type="entry name" value="RibonucZ/Hydroxyglut_hydro"/>
</dbReference>
<evidence type="ECO:0000313" key="3">
    <source>
        <dbReference type="Proteomes" id="UP001055804"/>
    </source>
</evidence>